<dbReference type="Proteomes" id="UP000234181">
    <property type="component" value="Unassembled WGS sequence"/>
</dbReference>
<dbReference type="Proteomes" id="UP000234166">
    <property type="component" value="Unassembled WGS sequence"/>
</dbReference>
<comment type="caution">
    <text evidence="2">The sequence shown here is derived from an EMBL/GenBank/DDBJ whole genome shotgun (WGS) entry which is preliminary data.</text>
</comment>
<evidence type="ECO:0000313" key="3">
    <source>
        <dbReference type="Proteomes" id="UP000234166"/>
    </source>
</evidence>
<keyword evidence="4" id="KW-1185">Reference proteome</keyword>
<dbReference type="AlphaFoldDB" id="A0AB38E517"/>
<evidence type="ECO:0000313" key="2">
    <source>
        <dbReference type="EMBL" id="SON92428.1"/>
    </source>
</evidence>
<evidence type="ECO:0000313" key="4">
    <source>
        <dbReference type="Proteomes" id="UP000234181"/>
    </source>
</evidence>
<sequence>MHQHIDVGQRARATEGSRHGERYSYRIQMLLLGDLDPRRVWLPRSCFGMQQGARHSVRRRCRR</sequence>
<reference evidence="3 4" key="1">
    <citation type="submission" date="2017-10" db="EMBL/GenBank/DDBJ databases">
        <authorList>
            <person name="Regsiter A."/>
            <person name="William W."/>
        </authorList>
    </citation>
    <scope>NUCLEOTIDE SEQUENCE [LARGE SCALE GENOMIC DNA]</scope>
    <source>
        <strain evidence="1 4">CFBP6984</strain>
        <strain evidence="2 3">CFBP7430</strain>
    </source>
</reference>
<proteinExistence type="predicted"/>
<gene>
    <name evidence="1" type="ORF">XAP6984_800097</name>
    <name evidence="2" type="ORF">XAP7430_760097</name>
</gene>
<organism evidence="2 3">
    <name type="scientific">Xanthomonas campestris pv. phaseoli</name>
    <dbReference type="NCBI Taxonomy" id="317013"/>
    <lineage>
        <taxon>Bacteria</taxon>
        <taxon>Pseudomonadati</taxon>
        <taxon>Pseudomonadota</taxon>
        <taxon>Gammaproteobacteria</taxon>
        <taxon>Lysobacterales</taxon>
        <taxon>Lysobacteraceae</taxon>
        <taxon>Xanthomonas</taxon>
    </lineage>
</organism>
<evidence type="ECO:0008006" key="5">
    <source>
        <dbReference type="Google" id="ProtNLM"/>
    </source>
</evidence>
<name>A0AB38E517_XANCH</name>
<dbReference type="EMBL" id="OCYS01000134">
    <property type="protein sequence ID" value="SON92428.1"/>
    <property type="molecule type" value="Genomic_DNA"/>
</dbReference>
<protein>
    <recommendedName>
        <fullName evidence="5">Transposase</fullName>
    </recommendedName>
</protein>
<dbReference type="EMBL" id="OCYT01000140">
    <property type="protein sequence ID" value="SON87368.1"/>
    <property type="molecule type" value="Genomic_DNA"/>
</dbReference>
<evidence type="ECO:0000313" key="1">
    <source>
        <dbReference type="EMBL" id="SON87368.1"/>
    </source>
</evidence>
<accession>A0AB38E517</accession>